<dbReference type="Proteomes" id="UP000182077">
    <property type="component" value="Unassembled WGS sequence"/>
</dbReference>
<gene>
    <name evidence="1" type="ORF">RV04_GL000782</name>
</gene>
<dbReference type="EMBL" id="JXKQ01000018">
    <property type="protein sequence ID" value="OJG42428.1"/>
    <property type="molecule type" value="Genomic_DNA"/>
</dbReference>
<accession>A0A1L8TDX9</accession>
<comment type="caution">
    <text evidence="1">The sequence shown here is derived from an EMBL/GenBank/DDBJ whole genome shotgun (WGS) entry which is preliminary data.</text>
</comment>
<sequence length="119" mass="13842">MADLKIRNEKVAAEEKRLNDLFYDLADDKKKVVSGLVTQAARLKILLDEMWIDISEKGDYELFSQSENQIPYERERPVAKQYNARDQSYQRIVKQLTDYLPEEKRETVTTAALDGSDLI</sequence>
<organism evidence="1 2">
    <name type="scientific">Enterococcus hermanniensis</name>
    <dbReference type="NCBI Taxonomy" id="249189"/>
    <lineage>
        <taxon>Bacteria</taxon>
        <taxon>Bacillati</taxon>
        <taxon>Bacillota</taxon>
        <taxon>Bacilli</taxon>
        <taxon>Lactobacillales</taxon>
        <taxon>Enterococcaceae</taxon>
        <taxon>Enterococcus</taxon>
    </lineage>
</organism>
<dbReference type="AlphaFoldDB" id="A0A1L8TDX9"/>
<keyword evidence="2" id="KW-1185">Reference proteome</keyword>
<dbReference type="STRING" id="249189.RV04_GL000782"/>
<reference evidence="1 2" key="1">
    <citation type="submission" date="2014-12" db="EMBL/GenBank/DDBJ databases">
        <title>Draft genome sequences of 29 type strains of Enterococci.</title>
        <authorList>
            <person name="Zhong Z."/>
            <person name="Sun Z."/>
            <person name="Liu W."/>
            <person name="Zhang W."/>
            <person name="Zhang H."/>
        </authorList>
    </citation>
    <scope>NUCLEOTIDE SEQUENCE [LARGE SCALE GENOMIC DNA]</scope>
    <source>
        <strain evidence="1 2">DSM 17122</strain>
    </source>
</reference>
<name>A0A1L8TDX9_9ENTE</name>
<proteinExistence type="predicted"/>
<evidence type="ECO:0000313" key="1">
    <source>
        <dbReference type="EMBL" id="OJG42428.1"/>
    </source>
</evidence>
<dbReference type="RefSeq" id="WP_071858732.1">
    <property type="nucleotide sequence ID" value="NZ_JBHSHK010000005.1"/>
</dbReference>
<dbReference type="OrthoDB" id="3196710at2"/>
<protein>
    <submittedName>
        <fullName evidence="1">Uncharacterized protein</fullName>
    </submittedName>
</protein>
<evidence type="ECO:0000313" key="2">
    <source>
        <dbReference type="Proteomes" id="UP000182077"/>
    </source>
</evidence>